<protein>
    <submittedName>
        <fullName evidence="2">Uncharacterized protein</fullName>
    </submittedName>
</protein>
<reference evidence="2 3" key="1">
    <citation type="submission" date="2024-02" db="EMBL/GenBank/DDBJ databases">
        <title>Chromosome-scale genome assembly of the rough periwinkle Littorina saxatilis.</title>
        <authorList>
            <person name="De Jode A."/>
            <person name="Faria R."/>
            <person name="Formenti G."/>
            <person name="Sims Y."/>
            <person name="Smith T.P."/>
            <person name="Tracey A."/>
            <person name="Wood J.M.D."/>
            <person name="Zagrodzka Z.B."/>
            <person name="Johannesson K."/>
            <person name="Butlin R.K."/>
            <person name="Leder E.H."/>
        </authorList>
    </citation>
    <scope>NUCLEOTIDE SEQUENCE [LARGE SCALE GENOMIC DNA]</scope>
    <source>
        <strain evidence="2">Snail1</strain>
        <tissue evidence="2">Muscle</tissue>
    </source>
</reference>
<dbReference type="Gene3D" id="2.10.80.10">
    <property type="entry name" value="Lipase, subunit A"/>
    <property type="match status" value="1"/>
</dbReference>
<proteinExistence type="predicted"/>
<keyword evidence="1" id="KW-0812">Transmembrane</keyword>
<gene>
    <name evidence="2" type="ORF">V1264_015446</name>
</gene>
<keyword evidence="1" id="KW-1133">Transmembrane helix</keyword>
<evidence type="ECO:0000313" key="3">
    <source>
        <dbReference type="Proteomes" id="UP001374579"/>
    </source>
</evidence>
<organism evidence="2 3">
    <name type="scientific">Littorina saxatilis</name>
    <dbReference type="NCBI Taxonomy" id="31220"/>
    <lineage>
        <taxon>Eukaryota</taxon>
        <taxon>Metazoa</taxon>
        <taxon>Spiralia</taxon>
        <taxon>Lophotrochozoa</taxon>
        <taxon>Mollusca</taxon>
        <taxon>Gastropoda</taxon>
        <taxon>Caenogastropoda</taxon>
        <taxon>Littorinimorpha</taxon>
        <taxon>Littorinoidea</taxon>
        <taxon>Littorinidae</taxon>
        <taxon>Littorina</taxon>
    </lineage>
</organism>
<sequence length="138" mass="15469">MISFAQKEGDRLHSVLVFDTSTFFIRYLEKMDLIRWNCMFGIFVILATSTFGTDTIYMQCDPNQGPNQPSRVDCPADYCCVKDEFDTNQVYCEKIGQVGEACTVQPTVYDCPCATGLTCKPNIHTAVFVSMFGQLSSP</sequence>
<feature type="transmembrane region" description="Helical" evidence="1">
    <location>
        <begin position="33"/>
        <end position="52"/>
    </location>
</feature>
<comment type="caution">
    <text evidence="2">The sequence shown here is derived from an EMBL/GenBank/DDBJ whole genome shotgun (WGS) entry which is preliminary data.</text>
</comment>
<evidence type="ECO:0000256" key="1">
    <source>
        <dbReference type="SAM" id="Phobius"/>
    </source>
</evidence>
<name>A0AAN9GI13_9CAEN</name>
<evidence type="ECO:0000313" key="2">
    <source>
        <dbReference type="EMBL" id="KAK7107540.1"/>
    </source>
</evidence>
<keyword evidence="1" id="KW-0472">Membrane</keyword>
<dbReference type="AlphaFoldDB" id="A0AAN9GI13"/>
<accession>A0AAN9GI13</accession>
<dbReference type="EMBL" id="JBAMIC010000004">
    <property type="protein sequence ID" value="KAK7107540.1"/>
    <property type="molecule type" value="Genomic_DNA"/>
</dbReference>
<keyword evidence="3" id="KW-1185">Reference proteome</keyword>
<dbReference type="Proteomes" id="UP001374579">
    <property type="component" value="Unassembled WGS sequence"/>
</dbReference>